<dbReference type="CDD" id="cd00093">
    <property type="entry name" value="HTH_XRE"/>
    <property type="match status" value="1"/>
</dbReference>
<evidence type="ECO:0000313" key="3">
    <source>
        <dbReference type="Proteomes" id="UP000249377"/>
    </source>
</evidence>
<sequence>MYEDEFPLRLAQLRNKKGVSARDMSLSLGQNHTYINNIESGKALPSMTIFFYICEYLNITPADFFDINSKNPVKLKNLIEDLKHLDDRQLESISEIVKGLVKQSG</sequence>
<name>A0A328U8H7_9FIRM</name>
<evidence type="ECO:0000259" key="1">
    <source>
        <dbReference type="PROSITE" id="PS50943"/>
    </source>
</evidence>
<dbReference type="SMART" id="SM00530">
    <property type="entry name" value="HTH_XRE"/>
    <property type="match status" value="1"/>
</dbReference>
<dbReference type="Proteomes" id="UP000249377">
    <property type="component" value="Unassembled WGS sequence"/>
</dbReference>
<proteinExistence type="predicted"/>
<dbReference type="EMBL" id="QLYR01000013">
    <property type="protein sequence ID" value="RAQ22445.1"/>
    <property type="molecule type" value="Genomic_DNA"/>
</dbReference>
<dbReference type="InterPro" id="IPR010982">
    <property type="entry name" value="Lambda_DNA-bd_dom_sf"/>
</dbReference>
<reference evidence="2 3" key="1">
    <citation type="submission" date="2018-06" db="EMBL/GenBank/DDBJ databases">
        <title>Noncontiguous genome sequence of Ruminococcaceae bacterium ASD2818.</title>
        <authorList>
            <person name="Chaplin A.V."/>
            <person name="Sokolova S.R."/>
            <person name="Kochetkova T.O."/>
            <person name="Goltsov A.Y."/>
            <person name="Trofimov D.Y."/>
            <person name="Efimov B.A."/>
        </authorList>
    </citation>
    <scope>NUCLEOTIDE SEQUENCE [LARGE SCALE GENOMIC DNA]</scope>
    <source>
        <strain evidence="2 3">ASD2818</strain>
    </source>
</reference>
<dbReference type="SUPFAM" id="SSF47413">
    <property type="entry name" value="lambda repressor-like DNA-binding domains"/>
    <property type="match status" value="1"/>
</dbReference>
<protein>
    <submittedName>
        <fullName evidence="2">XRE family transcriptional regulator</fullName>
    </submittedName>
</protein>
<keyword evidence="3" id="KW-1185">Reference proteome</keyword>
<feature type="domain" description="HTH cro/C1-type" evidence="1">
    <location>
        <begin position="10"/>
        <end position="64"/>
    </location>
</feature>
<comment type="caution">
    <text evidence="2">The sequence shown here is derived from an EMBL/GenBank/DDBJ whole genome shotgun (WGS) entry which is preliminary data.</text>
</comment>
<evidence type="ECO:0000313" key="2">
    <source>
        <dbReference type="EMBL" id="RAQ22445.1"/>
    </source>
</evidence>
<dbReference type="Pfam" id="PF01381">
    <property type="entry name" value="HTH_3"/>
    <property type="match status" value="1"/>
</dbReference>
<accession>A0A328U8H7</accession>
<gene>
    <name evidence="2" type="ORF">DPQ25_13075</name>
</gene>
<organism evidence="2 3">
    <name type="scientific">Hydrogeniiclostridium mannosilyticum</name>
    <dbReference type="NCBI Taxonomy" id="2764322"/>
    <lineage>
        <taxon>Bacteria</taxon>
        <taxon>Bacillati</taxon>
        <taxon>Bacillota</taxon>
        <taxon>Clostridia</taxon>
        <taxon>Eubacteriales</taxon>
        <taxon>Acutalibacteraceae</taxon>
        <taxon>Hydrogeniiclostridium</taxon>
    </lineage>
</organism>
<dbReference type="InterPro" id="IPR001387">
    <property type="entry name" value="Cro/C1-type_HTH"/>
</dbReference>
<dbReference type="PROSITE" id="PS50943">
    <property type="entry name" value="HTH_CROC1"/>
    <property type="match status" value="1"/>
</dbReference>
<dbReference type="Gene3D" id="1.10.260.40">
    <property type="entry name" value="lambda repressor-like DNA-binding domains"/>
    <property type="match status" value="1"/>
</dbReference>
<dbReference type="AlphaFoldDB" id="A0A328U8H7"/>
<dbReference type="RefSeq" id="WP_112333619.1">
    <property type="nucleotide sequence ID" value="NZ_QLYR01000013.1"/>
</dbReference>
<dbReference type="GO" id="GO:0003677">
    <property type="term" value="F:DNA binding"/>
    <property type="evidence" value="ECO:0007669"/>
    <property type="project" value="InterPro"/>
</dbReference>